<dbReference type="Proteomes" id="UP000070401">
    <property type="component" value="Unassembled WGS sequence"/>
</dbReference>
<comment type="caution">
    <text evidence="1">The sequence shown here is derived from an EMBL/GenBank/DDBJ whole genome shotgun (WGS) entry which is preliminary data.</text>
</comment>
<evidence type="ECO:0000313" key="1">
    <source>
        <dbReference type="EMBL" id="KXA16900.1"/>
    </source>
</evidence>
<accession>A0A133NKV9</accession>
<proteinExistence type="predicted"/>
<evidence type="ECO:0000313" key="2">
    <source>
        <dbReference type="Proteomes" id="UP000070401"/>
    </source>
</evidence>
<sequence length="44" mass="5151">MTLFSKKFKELITKYLRENGYQGEIPEVLLTDEAHSFTVDSKDK</sequence>
<dbReference type="AlphaFoldDB" id="A0A133NKV9"/>
<dbReference type="EMBL" id="LRPY01000209">
    <property type="protein sequence ID" value="KXA16900.1"/>
    <property type="molecule type" value="Genomic_DNA"/>
</dbReference>
<organism evidence="1 2">
    <name type="scientific">Fusobacterium nucleatum</name>
    <dbReference type="NCBI Taxonomy" id="851"/>
    <lineage>
        <taxon>Bacteria</taxon>
        <taxon>Fusobacteriati</taxon>
        <taxon>Fusobacteriota</taxon>
        <taxon>Fusobacteriia</taxon>
        <taxon>Fusobacteriales</taxon>
        <taxon>Fusobacteriaceae</taxon>
        <taxon>Fusobacterium</taxon>
    </lineage>
</organism>
<protein>
    <submittedName>
        <fullName evidence="1">Uncharacterized protein</fullName>
    </submittedName>
</protein>
<keyword evidence="2" id="KW-1185">Reference proteome</keyword>
<name>A0A133NKV9_FUSNU</name>
<feature type="non-terminal residue" evidence="1">
    <location>
        <position position="44"/>
    </location>
</feature>
<reference evidence="2" key="1">
    <citation type="submission" date="2016-01" db="EMBL/GenBank/DDBJ databases">
        <authorList>
            <person name="Mitreva M."/>
            <person name="Pepin K.H."/>
            <person name="Mihindukulasuriya K.A."/>
            <person name="Fulton R."/>
            <person name="Fronick C."/>
            <person name="O'Laughlin M."/>
            <person name="Miner T."/>
            <person name="Herter B."/>
            <person name="Rosa B.A."/>
            <person name="Cordes M."/>
            <person name="Tomlinson C."/>
            <person name="Wollam A."/>
            <person name="Palsikar V.B."/>
            <person name="Mardis E.R."/>
            <person name="Wilson R.K."/>
        </authorList>
    </citation>
    <scope>NUCLEOTIDE SEQUENCE [LARGE SCALE GENOMIC DNA]</scope>
    <source>
        <strain evidence="2">MJR7757B</strain>
    </source>
</reference>
<gene>
    <name evidence="1" type="ORF">HMPREF3221_01991</name>
</gene>